<evidence type="ECO:0000313" key="1">
    <source>
        <dbReference type="EMBL" id="PIC24872.1"/>
    </source>
</evidence>
<dbReference type="Proteomes" id="UP000230233">
    <property type="component" value="Chromosome V"/>
</dbReference>
<comment type="caution">
    <text evidence="1">The sequence shown here is derived from an EMBL/GenBank/DDBJ whole genome shotgun (WGS) entry which is preliminary data.</text>
</comment>
<reference evidence="2" key="1">
    <citation type="submission" date="2017-10" db="EMBL/GenBank/DDBJ databases">
        <title>Rapid genome shrinkage in a self-fertile nematode reveals novel sperm competition proteins.</title>
        <authorList>
            <person name="Yin D."/>
            <person name="Schwarz E.M."/>
            <person name="Thomas C.G."/>
            <person name="Felde R.L."/>
            <person name="Korf I.F."/>
            <person name="Cutter A.D."/>
            <person name="Schartner C.M."/>
            <person name="Ralston E.J."/>
            <person name="Meyer B.J."/>
            <person name="Haag E.S."/>
        </authorList>
    </citation>
    <scope>NUCLEOTIDE SEQUENCE [LARGE SCALE GENOMIC DNA]</scope>
    <source>
        <strain evidence="2">JU1422</strain>
    </source>
</reference>
<accession>A0A2G5TC72</accession>
<evidence type="ECO:0000313" key="2">
    <source>
        <dbReference type="Proteomes" id="UP000230233"/>
    </source>
</evidence>
<organism evidence="1 2">
    <name type="scientific">Caenorhabditis nigoni</name>
    <dbReference type="NCBI Taxonomy" id="1611254"/>
    <lineage>
        <taxon>Eukaryota</taxon>
        <taxon>Metazoa</taxon>
        <taxon>Ecdysozoa</taxon>
        <taxon>Nematoda</taxon>
        <taxon>Chromadorea</taxon>
        <taxon>Rhabditida</taxon>
        <taxon>Rhabditina</taxon>
        <taxon>Rhabditomorpha</taxon>
        <taxon>Rhabditoidea</taxon>
        <taxon>Rhabditidae</taxon>
        <taxon>Peloderinae</taxon>
        <taxon>Caenorhabditis</taxon>
    </lineage>
</organism>
<dbReference type="EMBL" id="PDUG01000005">
    <property type="protein sequence ID" value="PIC24872.1"/>
    <property type="molecule type" value="Genomic_DNA"/>
</dbReference>
<sequence>MTPVRQQRLGLLDSFPKSGIPITVTTPAVIEAVQEKTRRNPEKSTRKMANDFNTYHRLMKTIANQTIYLYSYLIQMATFLTKKNQLLRKKKAQHLFGGTPSHFSFFDDEISVVEGNKKK</sequence>
<gene>
    <name evidence="1" type="primary">Cnig_chr_V.g18020</name>
    <name evidence="1" type="ORF">B9Z55_018020</name>
</gene>
<protein>
    <submittedName>
        <fullName evidence="1">Uncharacterized protein</fullName>
    </submittedName>
</protein>
<name>A0A2G5TC72_9PELO</name>
<dbReference type="AlphaFoldDB" id="A0A2G5TC72"/>
<keyword evidence="2" id="KW-1185">Reference proteome</keyword>
<proteinExistence type="predicted"/>